<gene>
    <name evidence="2" type="ORF">Sdagh_15500</name>
</gene>
<reference evidence="2" key="1">
    <citation type="submission" date="2024-05" db="EMBL/GenBank/DDBJ databases">
        <title>Whole genome shotgun sequence of Streptomyces daghestanicus NBRC 12762.</title>
        <authorList>
            <person name="Komaki H."/>
            <person name="Tamura T."/>
        </authorList>
    </citation>
    <scope>NUCLEOTIDE SEQUENCE</scope>
    <source>
        <strain evidence="2">NBRC 12762</strain>
    </source>
</reference>
<organism evidence="2 3">
    <name type="scientific">Streptomyces daghestanicus</name>
    <dbReference type="NCBI Taxonomy" id="66885"/>
    <lineage>
        <taxon>Bacteria</taxon>
        <taxon>Bacillati</taxon>
        <taxon>Actinomycetota</taxon>
        <taxon>Actinomycetes</taxon>
        <taxon>Kitasatosporales</taxon>
        <taxon>Streptomycetaceae</taxon>
        <taxon>Streptomyces</taxon>
    </lineage>
</organism>
<sequence>MIFPEVPTPTMVLFDATFVIEDSAIVPLTRTVWALPLCTALMKAEAVETVTVPPPAPPVVAAPKPTGPAAAAASGSAGAEPLAVPVAVTAMTTAVAVAAARVNRALVLRMWNSVRGGFLRGGDVLWGCTTEASWPALAEAHCERREPGVDYDAPCVDYRVPRGDGGGRSRLRGGTGAGRVRSR</sequence>
<name>A0ABQ3PXQ9_9ACTN</name>
<dbReference type="Proteomes" id="UP001052655">
    <property type="component" value="Unassembled WGS sequence"/>
</dbReference>
<evidence type="ECO:0000256" key="1">
    <source>
        <dbReference type="SAM" id="MobiDB-lite"/>
    </source>
</evidence>
<evidence type="ECO:0000313" key="3">
    <source>
        <dbReference type="Proteomes" id="UP001052655"/>
    </source>
</evidence>
<feature type="region of interest" description="Disordered" evidence="1">
    <location>
        <begin position="164"/>
        <end position="183"/>
    </location>
</feature>
<proteinExistence type="predicted"/>
<dbReference type="EMBL" id="BNDX01000007">
    <property type="protein sequence ID" value="GHI29820.1"/>
    <property type="molecule type" value="Genomic_DNA"/>
</dbReference>
<comment type="caution">
    <text evidence="2">The sequence shown here is derived from an EMBL/GenBank/DDBJ whole genome shotgun (WGS) entry which is preliminary data.</text>
</comment>
<accession>A0ABQ3PXQ9</accession>
<keyword evidence="3" id="KW-1185">Reference proteome</keyword>
<feature type="compositionally biased region" description="Gly residues" evidence="1">
    <location>
        <begin position="168"/>
        <end position="177"/>
    </location>
</feature>
<protein>
    <recommendedName>
        <fullName evidence="4">Secreted protein</fullName>
    </recommendedName>
</protein>
<evidence type="ECO:0000313" key="2">
    <source>
        <dbReference type="EMBL" id="GHI29820.1"/>
    </source>
</evidence>
<evidence type="ECO:0008006" key="4">
    <source>
        <dbReference type="Google" id="ProtNLM"/>
    </source>
</evidence>